<dbReference type="AlphaFoldDB" id="A0A976FQ86"/>
<dbReference type="EMBL" id="SHOA02000220">
    <property type="protein sequence ID" value="TDH64965.1"/>
    <property type="molecule type" value="Genomic_DNA"/>
</dbReference>
<dbReference type="EMBL" id="SHOA02000001">
    <property type="protein sequence ID" value="TDH70962.1"/>
    <property type="molecule type" value="Genomic_DNA"/>
</dbReference>
<dbReference type="OrthoDB" id="168337at2759"/>
<evidence type="ECO:0000313" key="1">
    <source>
        <dbReference type="EMBL" id="TDH64965.1"/>
    </source>
</evidence>
<evidence type="ECO:0000313" key="2">
    <source>
        <dbReference type="EMBL" id="TDH70962.1"/>
    </source>
</evidence>
<reference evidence="2" key="2">
    <citation type="submission" date="2021-07" db="EMBL/GenBank/DDBJ databases">
        <authorList>
            <person name="Fletcher K."/>
        </authorList>
    </citation>
    <scope>NUCLEOTIDE SEQUENCE</scope>
    <source>
        <strain evidence="2">SF5</strain>
    </source>
</reference>
<keyword evidence="3" id="KW-1185">Reference proteome</keyword>
<dbReference type="Proteomes" id="UP000294530">
    <property type="component" value="Unassembled WGS sequence"/>
</dbReference>
<reference evidence="2 3" key="1">
    <citation type="journal article" date="2021" name="Genome Biol.">
        <title>AFLAP: assembly-free linkage analysis pipeline using k-mers from genome sequencing data.</title>
        <authorList>
            <person name="Fletcher K."/>
            <person name="Zhang L."/>
            <person name="Gil J."/>
            <person name="Han R."/>
            <person name="Cavanaugh K."/>
            <person name="Michelmore R."/>
        </authorList>
    </citation>
    <scope>NUCLEOTIDE SEQUENCE [LARGE SCALE GENOMIC DNA]</scope>
    <source>
        <strain evidence="2 3">SF5</strain>
    </source>
</reference>
<name>A0A976FQ86_BRELC</name>
<dbReference type="GeneID" id="94347884"/>
<comment type="caution">
    <text evidence="2">The sequence shown here is derived from an EMBL/GenBank/DDBJ whole genome shotgun (WGS) entry which is preliminary data.</text>
</comment>
<proteinExistence type="predicted"/>
<organism evidence="2 3">
    <name type="scientific">Bremia lactucae</name>
    <name type="common">Lettuce downy mildew</name>
    <dbReference type="NCBI Taxonomy" id="4779"/>
    <lineage>
        <taxon>Eukaryota</taxon>
        <taxon>Sar</taxon>
        <taxon>Stramenopiles</taxon>
        <taxon>Oomycota</taxon>
        <taxon>Peronosporomycetes</taxon>
        <taxon>Peronosporales</taxon>
        <taxon>Peronosporaceae</taxon>
        <taxon>Bremia</taxon>
    </lineage>
</organism>
<accession>A0A976FQ86</accession>
<evidence type="ECO:0000313" key="3">
    <source>
        <dbReference type="Proteomes" id="UP000294530"/>
    </source>
</evidence>
<sequence>MRMTPLDKQTKESVVLCGCRPKVELKLSSAKKISEIAAHMRNKWTQVHFLMPRGSVLCFYHKNGTKELSKEDSNMTCFDIWKQCGKKTNGEKVVEVSYKWNLPSKSIDDANTCGHIMMPLRAPPSLFDQKVTAPAEQTLNSSDDNEILQLPPDLGLNEFISQETQEEAETLEALISDSGDEDLNKDVSLVTGRLRRRIKPVLVSKEEFNI</sequence>
<protein>
    <submittedName>
        <fullName evidence="2">Uncharacterized protein</fullName>
    </submittedName>
</protein>
<dbReference type="KEGG" id="blac:94347884"/>
<dbReference type="RefSeq" id="XP_067814464.1">
    <property type="nucleotide sequence ID" value="XM_067962213.1"/>
</dbReference>
<gene>
    <name evidence="1" type="ORF">CCR75_004123</name>
    <name evidence="2" type="ORF">CCR75_006183</name>
</gene>